<dbReference type="Gene3D" id="4.10.860.10">
    <property type="entry name" value="UVR domain"/>
    <property type="match status" value="1"/>
</dbReference>
<organism evidence="9">
    <name type="scientific">candidate division WWE3 bacterium</name>
    <dbReference type="NCBI Taxonomy" id="2053526"/>
    <lineage>
        <taxon>Bacteria</taxon>
        <taxon>Katanobacteria</taxon>
    </lineage>
</organism>
<dbReference type="GO" id="GO:0009380">
    <property type="term" value="C:excinuclease repair complex"/>
    <property type="evidence" value="ECO:0007669"/>
    <property type="project" value="TreeGrafter"/>
</dbReference>
<comment type="caution">
    <text evidence="9">The sequence shown here is derived from an EMBL/GenBank/DDBJ whole genome shotgun (WGS) entry which is preliminary data.</text>
</comment>
<dbReference type="InterPro" id="IPR050066">
    <property type="entry name" value="UvrABC_protein_C"/>
</dbReference>
<keyword evidence="3" id="KW-0228">DNA excision</keyword>
<dbReference type="InterPro" id="IPR038476">
    <property type="entry name" value="UvrC_RNase_H_dom_sf"/>
</dbReference>
<evidence type="ECO:0000256" key="1">
    <source>
        <dbReference type="ARBA" id="ARBA00022490"/>
    </source>
</evidence>
<dbReference type="InterPro" id="IPR035901">
    <property type="entry name" value="GIY-YIG_endonuc_sf"/>
</dbReference>
<dbReference type="SUPFAM" id="SSF46600">
    <property type="entry name" value="C-terminal UvrC-binding domain of UvrB"/>
    <property type="match status" value="1"/>
</dbReference>
<dbReference type="GO" id="GO:0006289">
    <property type="term" value="P:nucleotide-excision repair"/>
    <property type="evidence" value="ECO:0007669"/>
    <property type="project" value="InterPro"/>
</dbReference>
<evidence type="ECO:0000313" key="9">
    <source>
        <dbReference type="EMBL" id="HGW29871.1"/>
    </source>
</evidence>
<dbReference type="Pfam" id="PF08459">
    <property type="entry name" value="UvrC_RNaseH_dom"/>
    <property type="match status" value="1"/>
</dbReference>
<sequence length="440" mass="50727">MEKASLLQKVNNLPKRPGVYIYKNEEGKIIYIGKAKSLKDRVKSYFLLDIPAGSKTAALVRQIRDLEFLEVENEFDALILEAELIRNHRPKYNIQLKDDKSALYIVIRNESVALKGEKIKLPKVITQRETDLINGDISFGPYVDGKVAQLMVRYLRRMYPYRDCSVAKFQKYEKLNQPCLYGHLGLCSAPCVGKVSVEEYRKDIKKISELLKGKSRKVLNSLNREMQKYAKEQNYEEAAKKRDVIKRIEYVAKSFRDPGEYIDNPYLVEDMISDSLDELVTNIPGLNKIPGRIECYDISNTSGKEGTGSMVVATNGRIDKSQCRKFRIRFKQSPDDFEMMREVLQRRFKKDWPAPDLLVVDGGKGQVSAARDVLRSLGLENICLIGLAKRFETIVLSDFSEILLERSNPGLQLLQRLRDEAHRFAKNYHIKLRLKKFTEK</sequence>
<gene>
    <name evidence="9" type="ORF">ENR63_03050</name>
</gene>
<dbReference type="InterPro" id="IPR001943">
    <property type="entry name" value="UVR_dom"/>
</dbReference>
<dbReference type="FunFam" id="3.40.1440.10:FF:000001">
    <property type="entry name" value="UvrABC system protein C"/>
    <property type="match status" value="1"/>
</dbReference>
<protein>
    <submittedName>
        <fullName evidence="9">Excinuclease ABC subunit UvrC</fullName>
    </submittedName>
</protein>
<name>A0A7C4TS38_UNCKA</name>
<evidence type="ECO:0000256" key="2">
    <source>
        <dbReference type="ARBA" id="ARBA00022763"/>
    </source>
</evidence>
<evidence type="ECO:0000259" key="8">
    <source>
        <dbReference type="PROSITE" id="PS50165"/>
    </source>
</evidence>
<dbReference type="InterPro" id="IPR001162">
    <property type="entry name" value="UvrC_RNase_H_dom"/>
</dbReference>
<feature type="domain" description="GIY-YIG" evidence="7">
    <location>
        <begin position="15"/>
        <end position="94"/>
    </location>
</feature>
<dbReference type="Gene3D" id="3.30.420.340">
    <property type="entry name" value="UvrC, RNAse H endonuclease domain"/>
    <property type="match status" value="1"/>
</dbReference>
<accession>A0A7C4TS38</accession>
<proteinExistence type="predicted"/>
<evidence type="ECO:0000256" key="4">
    <source>
        <dbReference type="ARBA" id="ARBA00022881"/>
    </source>
</evidence>
<dbReference type="PANTHER" id="PTHR30562:SF1">
    <property type="entry name" value="UVRABC SYSTEM PROTEIN C"/>
    <property type="match status" value="1"/>
</dbReference>
<evidence type="ECO:0000259" key="7">
    <source>
        <dbReference type="PROSITE" id="PS50164"/>
    </source>
</evidence>
<keyword evidence="1" id="KW-0963">Cytoplasm</keyword>
<dbReference type="InterPro" id="IPR036876">
    <property type="entry name" value="UVR_dom_sf"/>
</dbReference>
<dbReference type="PANTHER" id="PTHR30562">
    <property type="entry name" value="UVRC/OXIDOREDUCTASE"/>
    <property type="match status" value="1"/>
</dbReference>
<keyword evidence="5" id="KW-0234">DNA repair</keyword>
<dbReference type="AlphaFoldDB" id="A0A7C4TS38"/>
<feature type="domain" description="UVR" evidence="6">
    <location>
        <begin position="216"/>
        <end position="251"/>
    </location>
</feature>
<dbReference type="InterPro" id="IPR047296">
    <property type="entry name" value="GIY-YIG_UvrC_Cho"/>
</dbReference>
<dbReference type="PROSITE" id="PS50165">
    <property type="entry name" value="UVRC"/>
    <property type="match status" value="1"/>
</dbReference>
<dbReference type="PROSITE" id="PS50164">
    <property type="entry name" value="GIY_YIG"/>
    <property type="match status" value="1"/>
</dbReference>
<feature type="domain" description="UvrC family homology region profile" evidence="8">
    <location>
        <begin position="280"/>
        <end position="374"/>
    </location>
</feature>
<dbReference type="EMBL" id="DSRT01000165">
    <property type="protein sequence ID" value="HGW29871.1"/>
    <property type="molecule type" value="Genomic_DNA"/>
</dbReference>
<evidence type="ECO:0000256" key="5">
    <source>
        <dbReference type="ARBA" id="ARBA00023204"/>
    </source>
</evidence>
<dbReference type="SUPFAM" id="SSF82771">
    <property type="entry name" value="GIY-YIG endonuclease"/>
    <property type="match status" value="1"/>
</dbReference>
<dbReference type="SMART" id="SM00465">
    <property type="entry name" value="GIYc"/>
    <property type="match status" value="1"/>
</dbReference>
<dbReference type="PROSITE" id="PS50151">
    <property type="entry name" value="UVR"/>
    <property type="match status" value="1"/>
</dbReference>
<evidence type="ECO:0000259" key="6">
    <source>
        <dbReference type="PROSITE" id="PS50151"/>
    </source>
</evidence>
<dbReference type="GO" id="GO:0009381">
    <property type="term" value="F:excinuclease ABC activity"/>
    <property type="evidence" value="ECO:0007669"/>
    <property type="project" value="InterPro"/>
</dbReference>
<keyword evidence="2" id="KW-0227">DNA damage</keyword>
<dbReference type="Pfam" id="PF01541">
    <property type="entry name" value="GIY-YIG"/>
    <property type="match status" value="1"/>
</dbReference>
<keyword evidence="4" id="KW-0267">Excision nuclease</keyword>
<dbReference type="CDD" id="cd10434">
    <property type="entry name" value="GIY-YIG_UvrC_Cho"/>
    <property type="match status" value="1"/>
</dbReference>
<dbReference type="Gene3D" id="3.40.1440.10">
    <property type="entry name" value="GIY-YIG endonuclease"/>
    <property type="match status" value="1"/>
</dbReference>
<dbReference type="Pfam" id="PF02151">
    <property type="entry name" value="UVR"/>
    <property type="match status" value="1"/>
</dbReference>
<evidence type="ECO:0000256" key="3">
    <source>
        <dbReference type="ARBA" id="ARBA00022769"/>
    </source>
</evidence>
<dbReference type="InterPro" id="IPR000305">
    <property type="entry name" value="GIY-YIG_endonuc"/>
</dbReference>
<reference evidence="9" key="1">
    <citation type="journal article" date="2020" name="mSystems">
        <title>Genome- and Community-Level Interaction Insights into Carbon Utilization and Element Cycling Functions of Hydrothermarchaeota in Hydrothermal Sediment.</title>
        <authorList>
            <person name="Zhou Z."/>
            <person name="Liu Y."/>
            <person name="Xu W."/>
            <person name="Pan J."/>
            <person name="Luo Z.H."/>
            <person name="Li M."/>
        </authorList>
    </citation>
    <scope>NUCLEOTIDE SEQUENCE [LARGE SCALE GENOMIC DNA]</scope>
    <source>
        <strain evidence="9">SpSt-417</strain>
    </source>
</reference>